<dbReference type="InterPro" id="IPR016187">
    <property type="entry name" value="CTDL_fold"/>
</dbReference>
<feature type="signal peptide" evidence="1">
    <location>
        <begin position="1"/>
        <end position="24"/>
    </location>
</feature>
<evidence type="ECO:0000313" key="3">
    <source>
        <dbReference type="EMBL" id="TCK85855.1"/>
    </source>
</evidence>
<dbReference type="Gene3D" id="3.90.1580.10">
    <property type="entry name" value="paralog of FGE (formylglycine-generating enzyme)"/>
    <property type="match status" value="1"/>
</dbReference>
<feature type="chain" id="PRO_5020525703" evidence="1">
    <location>
        <begin position="25"/>
        <end position="270"/>
    </location>
</feature>
<keyword evidence="4" id="KW-1185">Reference proteome</keyword>
<evidence type="ECO:0000256" key="1">
    <source>
        <dbReference type="SAM" id="SignalP"/>
    </source>
</evidence>
<dbReference type="InterPro" id="IPR051043">
    <property type="entry name" value="Sulfatase_Mod_Factor_Kinase"/>
</dbReference>
<dbReference type="Proteomes" id="UP000294616">
    <property type="component" value="Unassembled WGS sequence"/>
</dbReference>
<gene>
    <name evidence="3" type="ORF">C8N28_1172</name>
</gene>
<dbReference type="Pfam" id="PF03781">
    <property type="entry name" value="FGE-sulfatase"/>
    <property type="match status" value="1"/>
</dbReference>
<reference evidence="3 4" key="1">
    <citation type="submission" date="2019-03" db="EMBL/GenBank/DDBJ databases">
        <title>Genomic Encyclopedia of Archaeal and Bacterial Type Strains, Phase II (KMG-II): from individual species to whole genera.</title>
        <authorList>
            <person name="Goeker M."/>
        </authorList>
    </citation>
    <scope>NUCLEOTIDE SEQUENCE [LARGE SCALE GENOMIC DNA]</scope>
    <source>
        <strain evidence="3 4">DSM 22554</strain>
    </source>
</reference>
<dbReference type="PANTHER" id="PTHR23150">
    <property type="entry name" value="SULFATASE MODIFYING FACTOR 1, 2"/>
    <property type="match status" value="1"/>
</dbReference>
<evidence type="ECO:0000313" key="4">
    <source>
        <dbReference type="Proteomes" id="UP000294616"/>
    </source>
</evidence>
<feature type="domain" description="Sulfatase-modifying factor enzyme-like" evidence="2">
    <location>
        <begin position="36"/>
        <end position="266"/>
    </location>
</feature>
<comment type="caution">
    <text evidence="3">The sequence shown here is derived from an EMBL/GenBank/DDBJ whole genome shotgun (WGS) entry which is preliminary data.</text>
</comment>
<dbReference type="GO" id="GO:0120147">
    <property type="term" value="F:formylglycine-generating oxidase activity"/>
    <property type="evidence" value="ECO:0007669"/>
    <property type="project" value="TreeGrafter"/>
</dbReference>
<protein>
    <submittedName>
        <fullName evidence="3">Formylglycine-generating enzyme required for sulfatase activity</fullName>
    </submittedName>
</protein>
<accession>A0A4R1M2A4</accession>
<keyword evidence="1" id="KW-0732">Signal</keyword>
<dbReference type="AlphaFoldDB" id="A0A4R1M2A4"/>
<dbReference type="InterPro" id="IPR005532">
    <property type="entry name" value="SUMF_dom"/>
</dbReference>
<proteinExistence type="predicted"/>
<dbReference type="PANTHER" id="PTHR23150:SF19">
    <property type="entry name" value="FORMYLGLYCINE-GENERATING ENZYME"/>
    <property type="match status" value="1"/>
</dbReference>
<organism evidence="3 4">
    <name type="scientific">Albibacterium bauzanense</name>
    <dbReference type="NCBI Taxonomy" id="653929"/>
    <lineage>
        <taxon>Bacteria</taxon>
        <taxon>Pseudomonadati</taxon>
        <taxon>Bacteroidota</taxon>
        <taxon>Sphingobacteriia</taxon>
        <taxon>Sphingobacteriales</taxon>
        <taxon>Sphingobacteriaceae</taxon>
        <taxon>Albibacterium</taxon>
    </lineage>
</organism>
<dbReference type="RefSeq" id="WP_221410195.1">
    <property type="nucleotide sequence ID" value="NZ_SMGO01000001.1"/>
</dbReference>
<dbReference type="InterPro" id="IPR042095">
    <property type="entry name" value="SUMF_sf"/>
</dbReference>
<sequence>MINKMIGKLLPVFLLVFLSGIVSAQDTYTNSIGMEFVLIKPGSMTVGKFEPTVGKPGGRSALPASAYELAEKMAKEAYMSGFKVTIDQPYYIGKFEVTQEQWIKVMGNNPSIFQGDKVAESTDNHPVDNISWKDAQAFVKKLNKLDKAHKYRIPTEFEWEYAARAGAVDDIPWTEIRASAVLGGVNPIAVGQKKPNAWGLYDMLGNVWEWTQDYYNERIFADPVPPKSGKEHVLKGASFVGDVKNATYMTHAAGRGNGYDIGLRIVMESN</sequence>
<dbReference type="EMBL" id="SMGO01000001">
    <property type="protein sequence ID" value="TCK85855.1"/>
    <property type="molecule type" value="Genomic_DNA"/>
</dbReference>
<name>A0A4R1M2A4_9SPHI</name>
<dbReference type="SUPFAM" id="SSF56436">
    <property type="entry name" value="C-type lectin-like"/>
    <property type="match status" value="1"/>
</dbReference>
<evidence type="ECO:0000259" key="2">
    <source>
        <dbReference type="Pfam" id="PF03781"/>
    </source>
</evidence>